<dbReference type="EMBL" id="NAJQ01000285">
    <property type="protein sequence ID" value="TKA72968.1"/>
    <property type="molecule type" value="Genomic_DNA"/>
</dbReference>
<proteinExistence type="predicted"/>
<evidence type="ECO:0000313" key="3">
    <source>
        <dbReference type="EMBL" id="TKA72968.1"/>
    </source>
</evidence>
<feature type="region of interest" description="Disordered" evidence="1">
    <location>
        <begin position="152"/>
        <end position="171"/>
    </location>
</feature>
<keyword evidence="2" id="KW-0732">Signal</keyword>
<accession>A0A4U0XBV5</accession>
<feature type="signal peptide" evidence="2">
    <location>
        <begin position="1"/>
        <end position="16"/>
    </location>
</feature>
<evidence type="ECO:0000256" key="2">
    <source>
        <dbReference type="SAM" id="SignalP"/>
    </source>
</evidence>
<feature type="region of interest" description="Disordered" evidence="1">
    <location>
        <begin position="57"/>
        <end position="109"/>
    </location>
</feature>
<gene>
    <name evidence="3" type="ORF">B0A55_05306</name>
</gene>
<protein>
    <recommendedName>
        <fullName evidence="5">GPI anchored serine-rich protein</fullName>
    </recommendedName>
</protein>
<evidence type="ECO:0000313" key="4">
    <source>
        <dbReference type="Proteomes" id="UP000309340"/>
    </source>
</evidence>
<dbReference type="STRING" id="329884.A0A4U0XBV5"/>
<evidence type="ECO:0008006" key="5">
    <source>
        <dbReference type="Google" id="ProtNLM"/>
    </source>
</evidence>
<dbReference type="Proteomes" id="UP000309340">
    <property type="component" value="Unassembled WGS sequence"/>
</dbReference>
<comment type="caution">
    <text evidence="3">The sequence shown here is derived from an EMBL/GenBank/DDBJ whole genome shotgun (WGS) entry which is preliminary data.</text>
</comment>
<feature type="chain" id="PRO_5021012688" description="GPI anchored serine-rich protein" evidence="2">
    <location>
        <begin position="17"/>
        <end position="257"/>
    </location>
</feature>
<feature type="compositionally biased region" description="Low complexity" evidence="1">
    <location>
        <begin position="73"/>
        <end position="109"/>
    </location>
</feature>
<evidence type="ECO:0000256" key="1">
    <source>
        <dbReference type="SAM" id="MobiDB-lite"/>
    </source>
</evidence>
<name>A0A4U0XBV5_9PEZI</name>
<keyword evidence="4" id="KW-1185">Reference proteome</keyword>
<organism evidence="3 4">
    <name type="scientific">Friedmanniomyces simplex</name>
    <dbReference type="NCBI Taxonomy" id="329884"/>
    <lineage>
        <taxon>Eukaryota</taxon>
        <taxon>Fungi</taxon>
        <taxon>Dikarya</taxon>
        <taxon>Ascomycota</taxon>
        <taxon>Pezizomycotina</taxon>
        <taxon>Dothideomycetes</taxon>
        <taxon>Dothideomycetidae</taxon>
        <taxon>Mycosphaerellales</taxon>
        <taxon>Teratosphaeriaceae</taxon>
        <taxon>Friedmanniomyces</taxon>
    </lineage>
</organism>
<dbReference type="OrthoDB" id="3565477at2759"/>
<feature type="compositionally biased region" description="Polar residues" evidence="1">
    <location>
        <begin position="161"/>
        <end position="171"/>
    </location>
</feature>
<reference evidence="3 4" key="1">
    <citation type="submission" date="2017-03" db="EMBL/GenBank/DDBJ databases">
        <title>Genomes of endolithic fungi from Antarctica.</title>
        <authorList>
            <person name="Coleine C."/>
            <person name="Masonjones S."/>
            <person name="Stajich J.E."/>
        </authorList>
    </citation>
    <scope>NUCLEOTIDE SEQUENCE [LARGE SCALE GENOMIC DNA]</scope>
    <source>
        <strain evidence="3 4">CCFEE 5184</strain>
    </source>
</reference>
<dbReference type="AlphaFoldDB" id="A0A4U0XBV5"/>
<sequence length="257" mass="24612">MRSFIAATLFAGVAFALPAPQETETVYDTQIYTITSCGPEVTNCPARQTTSTVVSVTTHPAGPPGYSHGGSLSSSTSVVSPVETSTTPVSVAPVSSASPSVTSAPTPSVYSSAPAVILTSSYSSAPVVISTSVSSAPEVSLASSASAASSAASSPVAPVSTTEVSSAPASPTGYTSVPAAAPYPMPSSSAVGAVGTGSTAAPYYPSGTGAPVASGYASGSATAPKSTGSPMPYTVGAAGLKVAGSLIGAGALAAFFL</sequence>